<proteinExistence type="predicted"/>
<sequence>MLECDDFCTYVKENQEKLNEPIVAYFLEDQKNLTLLQNALKNPSQENRNRLDNAFRDHYIRVKIINYVSKLIHFYSFDYNKRVLNNRKRQILNFDTSNNEQKIHADLLTKRTENLFEEKQTDFEEVIENDKLYSSFKSLNPAQKKVIELLYINQLTNKDIAVILNMSQQLVSYHHRTALKKLKKAMTEG</sequence>
<dbReference type="GO" id="GO:0006352">
    <property type="term" value="P:DNA-templated transcription initiation"/>
    <property type="evidence" value="ECO:0007669"/>
    <property type="project" value="InterPro"/>
</dbReference>
<reference evidence="2" key="2">
    <citation type="journal article" date="2003" name="Plasmid">
        <title>Bacillus subtilis soil isolates: plasmid replicon analysis and construction of a new theta-replicating vector.</title>
        <authorList>
            <person name="Titok M.A."/>
            <person name="Chapuis J."/>
            <person name="Selezneva Y.V."/>
            <person name="Lagodich A.V."/>
            <person name="Prokulevich V.A."/>
            <person name="Ehrlich S.D."/>
            <person name="Janniere L."/>
        </authorList>
    </citation>
    <scope>NUCLEOTIDE SEQUENCE</scope>
    <source>
        <strain evidence="2">72</strain>
        <plasmid evidence="2">pBS72</plasmid>
    </source>
</reference>
<keyword evidence="2" id="KW-0614">Plasmid</keyword>
<reference evidence="2" key="3">
    <citation type="journal article" date="2004" name="Mol. Biol. (Mosk.)">
        <title>The replication system of plasmids from Bacillus subtilis environmental isolates.</title>
        <authorList>
            <person name="Lagodich A.V."/>
            <person name="Shtaniuk Iu.V."/>
            <person name="Prozorov A.A."/>
            <person name="Titok M.A."/>
        </authorList>
    </citation>
    <scope>NUCLEOTIDE SEQUENCE</scope>
    <source>
        <strain evidence="2">72</strain>
        <plasmid evidence="2">pBS72</plasmid>
    </source>
</reference>
<dbReference type="GO" id="GO:0003700">
    <property type="term" value="F:DNA-binding transcription factor activity"/>
    <property type="evidence" value="ECO:0007669"/>
    <property type="project" value="InterPro"/>
</dbReference>
<feature type="domain" description="RNA polymerase sigma-70 region 4" evidence="1">
    <location>
        <begin position="137"/>
        <end position="184"/>
    </location>
</feature>
<dbReference type="InterPro" id="IPR014284">
    <property type="entry name" value="RNA_pol_sigma-70_dom"/>
</dbReference>
<name>A0A1J0AKT7_BACIU</name>
<evidence type="ECO:0000259" key="1">
    <source>
        <dbReference type="Pfam" id="PF04545"/>
    </source>
</evidence>
<organism evidence="2">
    <name type="scientific">Bacillus subtilis</name>
    <dbReference type="NCBI Taxonomy" id="1423"/>
    <lineage>
        <taxon>Bacteria</taxon>
        <taxon>Bacillati</taxon>
        <taxon>Bacillota</taxon>
        <taxon>Bacilli</taxon>
        <taxon>Bacillales</taxon>
        <taxon>Bacillaceae</taxon>
        <taxon>Bacillus</taxon>
    </lineage>
</organism>
<dbReference type="EMBL" id="KX711616">
    <property type="protein sequence ID" value="APB62362.1"/>
    <property type="molecule type" value="Genomic_DNA"/>
</dbReference>
<dbReference type="InterPro" id="IPR007630">
    <property type="entry name" value="RNA_pol_sigma70_r4"/>
</dbReference>
<dbReference type="AlphaFoldDB" id="A0A1J0AKT7"/>
<protein>
    <recommendedName>
        <fullName evidence="1">RNA polymerase sigma-70 region 4 domain-containing protein</fullName>
    </recommendedName>
</protein>
<dbReference type="SUPFAM" id="SSF88659">
    <property type="entry name" value="Sigma3 and sigma4 domains of RNA polymerase sigma factors"/>
    <property type="match status" value="1"/>
</dbReference>
<accession>A0A1J0AKT7</accession>
<evidence type="ECO:0000313" key="2">
    <source>
        <dbReference type="EMBL" id="APB62362.1"/>
    </source>
</evidence>
<dbReference type="NCBIfam" id="TIGR02937">
    <property type="entry name" value="sigma70-ECF"/>
    <property type="match status" value="1"/>
</dbReference>
<gene>
    <name evidence="2" type="ORF">pBS72_0930</name>
</gene>
<dbReference type="InterPro" id="IPR013324">
    <property type="entry name" value="RNA_pol_sigma_r3/r4-like"/>
</dbReference>
<dbReference type="Pfam" id="PF04545">
    <property type="entry name" value="Sigma70_r4"/>
    <property type="match status" value="1"/>
</dbReference>
<reference evidence="2" key="5">
    <citation type="submission" date="2016-08" db="EMBL/GenBank/DDBJ databases">
        <authorList>
            <person name="Satsunkevich N.E."/>
            <person name="Valentovich L.N."/>
            <person name="Kolomiets E.I."/>
            <person name="Titok M.A."/>
        </authorList>
    </citation>
    <scope>NUCLEOTIDE SEQUENCE</scope>
    <source>
        <strain evidence="2">72</strain>
        <plasmid evidence="2">pBS72</plasmid>
    </source>
</reference>
<reference evidence="2" key="4">
    <citation type="journal article" date="2006" name="Microbiology">
        <title>The replicative polymerases PolC and DnaE are required for theta replication of the Bacillus subtilis plasmid pBS72.</title>
        <authorList>
            <person name="Titok M."/>
            <person name="Suski C."/>
            <person name="Dalmais B."/>
            <person name="Ehrlich S.D."/>
            <person name="Janniere L."/>
        </authorList>
    </citation>
    <scope>NUCLEOTIDE SEQUENCE</scope>
    <source>
        <strain evidence="2">72</strain>
        <plasmid evidence="2">pBS72</plasmid>
    </source>
</reference>
<geneLocation type="plasmid" evidence="2">
    <name>pBS72</name>
</geneLocation>
<reference evidence="2" key="1">
    <citation type="journal article" date="2002" name="Mikrobiologiia">
        <title>Soil strain of Bacillus subtilis harboring a large plasmid that mediates high-frequency conjugal mobilization.</title>
        <authorList>
            <person name="Lotareva O.V."/>
            <person name="Poluektova E.U."/>
            <person name="Titok M.A."/>
            <person name="Prozorov A.A."/>
        </authorList>
    </citation>
    <scope>NUCLEOTIDE SEQUENCE</scope>
    <source>
        <strain evidence="2">72</strain>
        <plasmid evidence="2">pBS72</plasmid>
    </source>
</reference>
<dbReference type="Gene3D" id="1.20.140.160">
    <property type="match status" value="1"/>
</dbReference>